<accession>A0AA96J6J8</accession>
<dbReference type="Proteomes" id="UP001304515">
    <property type="component" value="Chromosome"/>
</dbReference>
<proteinExistence type="predicted"/>
<name>A0AA96J6J8_9FLAO</name>
<dbReference type="KEGG" id="fcj:RN605_06125"/>
<organism evidence="2 3">
    <name type="scientific">Flavobacterium capsici</name>
    <dbReference type="NCBI Taxonomy" id="3075618"/>
    <lineage>
        <taxon>Bacteria</taxon>
        <taxon>Pseudomonadati</taxon>
        <taxon>Bacteroidota</taxon>
        <taxon>Flavobacteriia</taxon>
        <taxon>Flavobacteriales</taxon>
        <taxon>Flavobacteriaceae</taxon>
        <taxon>Flavobacterium</taxon>
    </lineage>
</organism>
<evidence type="ECO:0000313" key="2">
    <source>
        <dbReference type="EMBL" id="WNM22933.1"/>
    </source>
</evidence>
<evidence type="ECO:0000313" key="3">
    <source>
        <dbReference type="Proteomes" id="UP001304515"/>
    </source>
</evidence>
<gene>
    <name evidence="2" type="ORF">RN605_06125</name>
    <name evidence="1" type="ORF">RN608_12825</name>
</gene>
<accession>A0AA96J346</accession>
<protein>
    <submittedName>
        <fullName evidence="2">Uncharacterized protein</fullName>
    </submittedName>
</protein>
<dbReference type="EMBL" id="CP134878">
    <property type="protein sequence ID" value="WNM18883.1"/>
    <property type="molecule type" value="Genomic_DNA"/>
</dbReference>
<evidence type="ECO:0000313" key="1">
    <source>
        <dbReference type="EMBL" id="WNM18883.1"/>
    </source>
</evidence>
<sequence length="126" mass="14381">MKNQIEQLQHQAEILMKTLKEHPQKEATWQVTVNFSGYTNLIGTVSDLMKCCSLLLLTEETSISPLVSNPTIDLANILELAVQLLPNPEAEFLDEARQILSQNNIEIEENHFDFNYSTIKIIPQEK</sequence>
<reference evidence="2 3" key="1">
    <citation type="submission" date="2023-09" db="EMBL/GenBank/DDBJ databases">
        <title>Flavobacterium sp. a novel bacteria isolate from Pepper rhizosphere.</title>
        <authorList>
            <person name="Peng Y."/>
            <person name="Lee J."/>
        </authorList>
    </citation>
    <scope>NUCLEOTIDE SEQUENCE [LARGE SCALE GENOMIC DNA]</scope>
    <source>
        <strain evidence="1">PMR2A8</strain>
        <strain evidence="2 3">PMTSA4</strain>
    </source>
</reference>
<dbReference type="EMBL" id="CP134890">
    <property type="protein sequence ID" value="WNM22933.1"/>
    <property type="molecule type" value="Genomic_DNA"/>
</dbReference>
<dbReference type="RefSeq" id="WP_313323142.1">
    <property type="nucleotide sequence ID" value="NZ_CP134878.1"/>
</dbReference>
<keyword evidence="3" id="KW-1185">Reference proteome</keyword>
<dbReference type="AlphaFoldDB" id="A0AA96J6J8"/>